<evidence type="ECO:0000259" key="2">
    <source>
        <dbReference type="Pfam" id="PF05239"/>
    </source>
</evidence>
<keyword evidence="4" id="KW-1185">Reference proteome</keyword>
<dbReference type="Gene3D" id="2.30.30.240">
    <property type="entry name" value="PRC-barrel domain"/>
    <property type="match status" value="1"/>
</dbReference>
<evidence type="ECO:0000313" key="4">
    <source>
        <dbReference type="Proteomes" id="UP001593940"/>
    </source>
</evidence>
<gene>
    <name evidence="3" type="ORF">ACETIH_18105</name>
</gene>
<dbReference type="InterPro" id="IPR011033">
    <property type="entry name" value="PRC_barrel-like_sf"/>
</dbReference>
<dbReference type="Pfam" id="PF05239">
    <property type="entry name" value="PRC"/>
    <property type="match status" value="1"/>
</dbReference>
<name>A0ABV6YBF5_9HYPH</name>
<organism evidence="3 4">
    <name type="scientific">Microvirga arabica</name>
    <dbReference type="NCBI Taxonomy" id="1128671"/>
    <lineage>
        <taxon>Bacteria</taxon>
        <taxon>Pseudomonadati</taxon>
        <taxon>Pseudomonadota</taxon>
        <taxon>Alphaproteobacteria</taxon>
        <taxon>Hyphomicrobiales</taxon>
        <taxon>Methylobacteriaceae</taxon>
        <taxon>Microvirga</taxon>
    </lineage>
</organism>
<accession>A0ABV6YBF5</accession>
<feature type="domain" description="PRC-barrel" evidence="2">
    <location>
        <begin position="48"/>
        <end position="118"/>
    </location>
</feature>
<evidence type="ECO:0000313" key="3">
    <source>
        <dbReference type="EMBL" id="MFC1458579.1"/>
    </source>
</evidence>
<dbReference type="EMBL" id="JBHOMY010000057">
    <property type="protein sequence ID" value="MFC1458579.1"/>
    <property type="molecule type" value="Genomic_DNA"/>
</dbReference>
<sequence>MMKAALVVVLLGATTADPNGAQAQTPQTSAAVQVQQIQGNAVLPNQALRVGDLERRDIYTPRGERLGSVKRVVLNVTDGLTFLVLEYGGIAGLGEKEFPLPVEKVYLQGGRLVVPELTGAELEAVADWDVDNQKYREMADSEIINVNRR</sequence>
<dbReference type="InterPro" id="IPR027275">
    <property type="entry name" value="PRC-brl_dom"/>
</dbReference>
<evidence type="ECO:0000256" key="1">
    <source>
        <dbReference type="SAM" id="SignalP"/>
    </source>
</evidence>
<dbReference type="SUPFAM" id="SSF50346">
    <property type="entry name" value="PRC-barrel domain"/>
    <property type="match status" value="1"/>
</dbReference>
<keyword evidence="1" id="KW-0732">Signal</keyword>
<dbReference type="RefSeq" id="WP_377030495.1">
    <property type="nucleotide sequence ID" value="NZ_JBHOMY010000057.1"/>
</dbReference>
<comment type="caution">
    <text evidence="3">The sequence shown here is derived from an EMBL/GenBank/DDBJ whole genome shotgun (WGS) entry which is preliminary data.</text>
</comment>
<dbReference type="Proteomes" id="UP001593940">
    <property type="component" value="Unassembled WGS sequence"/>
</dbReference>
<feature type="chain" id="PRO_5045691072" evidence="1">
    <location>
        <begin position="24"/>
        <end position="149"/>
    </location>
</feature>
<reference evidence="3 4" key="1">
    <citation type="submission" date="2024-09" db="EMBL/GenBank/DDBJ databases">
        <title>Nodulacao em especies de Leguminosae Basais da Amazonia e Caracterizacao dos Rizobios e Bacterias Associadas aos Nodulos.</title>
        <authorList>
            <person name="Jambeiro I.C.A."/>
            <person name="Lopes I.S."/>
            <person name="Aguiar E.R.G.R."/>
            <person name="Santos A.F.J."/>
            <person name="Dos Santos J.M.F."/>
            <person name="Gross E."/>
        </authorList>
    </citation>
    <scope>NUCLEOTIDE SEQUENCE [LARGE SCALE GENOMIC DNA]</scope>
    <source>
        <strain evidence="3 4">BRUESC1165</strain>
    </source>
</reference>
<proteinExistence type="predicted"/>
<feature type="signal peptide" evidence="1">
    <location>
        <begin position="1"/>
        <end position="23"/>
    </location>
</feature>
<protein>
    <submittedName>
        <fullName evidence="3">PRC-barrel domain-containing protein</fullName>
    </submittedName>
</protein>